<dbReference type="SUPFAM" id="SSF69645">
    <property type="entry name" value="Arp2/3 complex subunits"/>
    <property type="match status" value="2"/>
</dbReference>
<dbReference type="PANTHER" id="PTHR12058">
    <property type="entry name" value="ARP2/3 COMPLEX 34 KDA SUBUNIT"/>
    <property type="match status" value="1"/>
</dbReference>
<comment type="function">
    <text evidence="6">Functions as actin-binding component of the Arp2/3 complex which is involved in regulation of actin polymerization and together with an activating nucleation-promoting factor (NPF) mediates the formation of branched actin networks.</text>
</comment>
<dbReference type="OrthoDB" id="148331at2759"/>
<gene>
    <name evidence="7" type="ORF">INT45_006013</name>
</gene>
<keyword evidence="3 6" id="KW-0963">Cytoplasm</keyword>
<dbReference type="Proteomes" id="UP000646827">
    <property type="component" value="Unassembled WGS sequence"/>
</dbReference>
<evidence type="ECO:0000256" key="3">
    <source>
        <dbReference type="ARBA" id="ARBA00022490"/>
    </source>
</evidence>
<name>A0A8H7VKQ8_9FUNG</name>
<dbReference type="Pfam" id="PF04045">
    <property type="entry name" value="P34-Arc"/>
    <property type="match status" value="1"/>
</dbReference>
<evidence type="ECO:0000256" key="1">
    <source>
        <dbReference type="ARBA" id="ARBA00004245"/>
    </source>
</evidence>
<evidence type="ECO:0000313" key="7">
    <source>
        <dbReference type="EMBL" id="KAG2226341.1"/>
    </source>
</evidence>
<dbReference type="FunFam" id="3.30.1460.20:FF:000003">
    <property type="entry name" value="Arp2/3 complex 34 kDa subunit"/>
    <property type="match status" value="1"/>
</dbReference>
<sequence>MILLDYYNVILKDTLEARLNGGKRESMDMTIVDFDGVTYYISTPQTKSILHISLQWTCFPELVKYGATEILQREYGSYLAEQPEQGYDLTLAIDLDSVPDDKETKESLIRKVSLLKRNLLAAPFERAFLEQGQYEDQEQANPSSELMSVNYRSEEAIYVKSSFDRVTVIFSTKFKDETDKIFGKVFLQEFVDARRRPALQNAPQVLYTTREPPMELRNVVQDTPDTSYVTFVLFPQHFTKGDVREETISRIQIFRDYLHYHIKCSKAYMHTRMRARVRDFLKVLNRAKPETGNVEKKTVSGRTFRRS</sequence>
<dbReference type="InterPro" id="IPR007188">
    <property type="entry name" value="ARPC2"/>
</dbReference>
<dbReference type="FunFam" id="3.30.1460.20:FF:000005">
    <property type="entry name" value="Arp2/3 complex 34 kDa subunit"/>
    <property type="match status" value="1"/>
</dbReference>
<keyword evidence="5 6" id="KW-0206">Cytoskeleton</keyword>
<dbReference type="InterPro" id="IPR034666">
    <property type="entry name" value="ARPC2/4"/>
</dbReference>
<dbReference type="Gene3D" id="3.30.1460.20">
    <property type="match status" value="2"/>
</dbReference>
<reference evidence="7 8" key="1">
    <citation type="submission" date="2020-12" db="EMBL/GenBank/DDBJ databases">
        <title>Metabolic potential, ecology and presence of endohyphal bacteria is reflected in genomic diversity of Mucoromycotina.</title>
        <authorList>
            <person name="Muszewska A."/>
            <person name="Okrasinska A."/>
            <person name="Steczkiewicz K."/>
            <person name="Drgas O."/>
            <person name="Orlowska M."/>
            <person name="Perlinska-Lenart U."/>
            <person name="Aleksandrzak-Piekarczyk T."/>
            <person name="Szatraj K."/>
            <person name="Zielenkiewicz U."/>
            <person name="Pilsyk S."/>
            <person name="Malc E."/>
            <person name="Mieczkowski P."/>
            <person name="Kruszewska J.S."/>
            <person name="Biernat P."/>
            <person name="Pawlowska J."/>
        </authorList>
    </citation>
    <scope>NUCLEOTIDE SEQUENCE [LARGE SCALE GENOMIC DNA]</scope>
    <source>
        <strain evidence="7 8">CBS 142.35</strain>
    </source>
</reference>
<dbReference type="GO" id="GO:0034314">
    <property type="term" value="P:Arp2/3 complex-mediated actin nucleation"/>
    <property type="evidence" value="ECO:0007669"/>
    <property type="project" value="InterPro"/>
</dbReference>
<organism evidence="7 8">
    <name type="scientific">Circinella minor</name>
    <dbReference type="NCBI Taxonomy" id="1195481"/>
    <lineage>
        <taxon>Eukaryota</taxon>
        <taxon>Fungi</taxon>
        <taxon>Fungi incertae sedis</taxon>
        <taxon>Mucoromycota</taxon>
        <taxon>Mucoromycotina</taxon>
        <taxon>Mucoromycetes</taxon>
        <taxon>Mucorales</taxon>
        <taxon>Lichtheimiaceae</taxon>
        <taxon>Circinella</taxon>
    </lineage>
</organism>
<dbReference type="GO" id="GO:0051015">
    <property type="term" value="F:actin filament binding"/>
    <property type="evidence" value="ECO:0007669"/>
    <property type="project" value="TreeGrafter"/>
</dbReference>
<keyword evidence="8" id="KW-1185">Reference proteome</keyword>
<comment type="subcellular location">
    <subcellularLocation>
        <location evidence="1 6">Cytoplasm</location>
        <location evidence="1 6">Cytoskeleton</location>
    </subcellularLocation>
</comment>
<dbReference type="GO" id="GO:0005885">
    <property type="term" value="C:Arp2/3 protein complex"/>
    <property type="evidence" value="ECO:0007669"/>
    <property type="project" value="InterPro"/>
</dbReference>
<protein>
    <recommendedName>
        <fullName evidence="6">Arp2/3 complex 34 kDa subunit</fullName>
    </recommendedName>
</protein>
<dbReference type="AlphaFoldDB" id="A0A8H7VKQ8"/>
<evidence type="ECO:0000256" key="2">
    <source>
        <dbReference type="ARBA" id="ARBA00007192"/>
    </source>
</evidence>
<evidence type="ECO:0000256" key="6">
    <source>
        <dbReference type="RuleBase" id="RU364015"/>
    </source>
</evidence>
<keyword evidence="4 6" id="KW-0009">Actin-binding</keyword>
<evidence type="ECO:0000256" key="5">
    <source>
        <dbReference type="ARBA" id="ARBA00023212"/>
    </source>
</evidence>
<comment type="subunit">
    <text evidence="6">Component of the Arp2/3 complex.</text>
</comment>
<evidence type="ECO:0000256" key="4">
    <source>
        <dbReference type="ARBA" id="ARBA00023203"/>
    </source>
</evidence>
<dbReference type="GO" id="GO:0005200">
    <property type="term" value="F:structural constituent of cytoskeleton"/>
    <property type="evidence" value="ECO:0007669"/>
    <property type="project" value="TreeGrafter"/>
</dbReference>
<dbReference type="PANTHER" id="PTHR12058:SF0">
    <property type="entry name" value="ACTIN-RELATED PROTEIN 2_3 COMPLEX SUBUNIT 2"/>
    <property type="match status" value="1"/>
</dbReference>
<dbReference type="GO" id="GO:0030041">
    <property type="term" value="P:actin filament polymerization"/>
    <property type="evidence" value="ECO:0007669"/>
    <property type="project" value="InterPro"/>
</dbReference>
<accession>A0A8H7VKQ8</accession>
<evidence type="ECO:0000313" key="8">
    <source>
        <dbReference type="Proteomes" id="UP000646827"/>
    </source>
</evidence>
<dbReference type="EMBL" id="JAEPRB010000018">
    <property type="protein sequence ID" value="KAG2226341.1"/>
    <property type="molecule type" value="Genomic_DNA"/>
</dbReference>
<comment type="caution">
    <text evidence="7">The sequence shown here is derived from an EMBL/GenBank/DDBJ whole genome shotgun (WGS) entry which is preliminary data.</text>
</comment>
<proteinExistence type="inferred from homology"/>
<comment type="similarity">
    <text evidence="2 6">Belongs to the ARPC2 family.</text>
</comment>